<proteinExistence type="predicted"/>
<reference evidence="3 4" key="1">
    <citation type="journal article" date="2018" name="Front. Microbiol.">
        <title>Genome-Wide Analysis of Corynespora cassiicola Leaf Fall Disease Putative Effectors.</title>
        <authorList>
            <person name="Lopez D."/>
            <person name="Ribeiro S."/>
            <person name="Label P."/>
            <person name="Fumanal B."/>
            <person name="Venisse J.S."/>
            <person name="Kohler A."/>
            <person name="de Oliveira R.R."/>
            <person name="Labutti K."/>
            <person name="Lipzen A."/>
            <person name="Lail K."/>
            <person name="Bauer D."/>
            <person name="Ohm R.A."/>
            <person name="Barry K.W."/>
            <person name="Spatafora J."/>
            <person name="Grigoriev I.V."/>
            <person name="Martin F.M."/>
            <person name="Pujade-Renaud V."/>
        </authorList>
    </citation>
    <scope>NUCLEOTIDE SEQUENCE [LARGE SCALE GENOMIC DNA]</scope>
    <source>
        <strain evidence="3 4">Philippines</strain>
    </source>
</reference>
<dbReference type="CDD" id="cd24165">
    <property type="entry name" value="TfSGL-like"/>
    <property type="match status" value="1"/>
</dbReference>
<gene>
    <name evidence="3" type="ORF">BS50DRAFT_493315</name>
</gene>
<evidence type="ECO:0000313" key="4">
    <source>
        <dbReference type="Proteomes" id="UP000240883"/>
    </source>
</evidence>
<accession>A0A2T2NMX1</accession>
<evidence type="ECO:0000313" key="3">
    <source>
        <dbReference type="EMBL" id="PSN66626.1"/>
    </source>
</evidence>
<protein>
    <submittedName>
        <fullName evidence="3">Putative GPI anchored protein</fullName>
    </submittedName>
</protein>
<dbReference type="OrthoDB" id="9981847at2759"/>
<feature type="signal peptide" evidence="1">
    <location>
        <begin position="1"/>
        <end position="25"/>
    </location>
</feature>
<keyword evidence="1" id="KW-0732">Signal</keyword>
<evidence type="ECO:0000256" key="1">
    <source>
        <dbReference type="SAM" id="SignalP"/>
    </source>
</evidence>
<evidence type="ECO:0000259" key="2">
    <source>
        <dbReference type="Pfam" id="PF26157"/>
    </source>
</evidence>
<dbReference type="InterPro" id="IPR058773">
    <property type="entry name" value="SGL_GH162"/>
</dbReference>
<sequence length="532" mass="59535">MQTLRISPFCFIPLLGLVTVAVTAAVPPNVPRCRFSPLYSQHDILANPGAFVWDLLYWEGQFHQDSVGYNEANGMTYDGTLLDPTTGLARSSGLHPFSAASKESLHVMVLTHAIAGNPLAARFLSPRKPQDAPGIARRIMEAKLRSYLQFNETYPGFGGFLPWFLSNDTILRPTADWENRVPALDNGELLWAVYGAIEALENSWSKQAQSLAKKWQAWLDYTKNTAAEAVQVFYNGTGHVCAVTAIGNQSTPMGAPNQSYGCEGSQTLNDPYEGELFTWWLYFFSPQLTISEKEELWVSKRQQLVAAEWRSNMSWGDVTVQKGYWFSSHEQWKLLEMPYTDVDLVKRIFHNAERARTCDSFLKRTPGMYASVNNVTGADGEILGYISNAGIPAVSFLSIQELDVITPYSVFPTILFNQSVGLAWWKNMIDGKGMQNPYGSTESERVDGSGISSFVSWDSKITTVTAILGGVINFVRDKLRREGFYDEFLRVTQREHELVFKAALDGEDLDLCLPNAGVPTTHLEDYESCRSR</sequence>
<dbReference type="AlphaFoldDB" id="A0A2T2NMX1"/>
<dbReference type="Proteomes" id="UP000240883">
    <property type="component" value="Unassembled WGS sequence"/>
</dbReference>
<feature type="chain" id="PRO_5015505443" evidence="1">
    <location>
        <begin position="26"/>
        <end position="532"/>
    </location>
</feature>
<dbReference type="Gene3D" id="1.50.10.140">
    <property type="match status" value="1"/>
</dbReference>
<feature type="domain" description="Endo-beta-1,2-glucanase SGL" evidence="2">
    <location>
        <begin position="75"/>
        <end position="530"/>
    </location>
</feature>
<keyword evidence="4" id="KW-1185">Reference proteome</keyword>
<dbReference type="Pfam" id="PF26157">
    <property type="entry name" value="SGL_GH162"/>
    <property type="match status" value="1"/>
</dbReference>
<name>A0A2T2NMX1_CORCC</name>
<dbReference type="EMBL" id="KZ678135">
    <property type="protein sequence ID" value="PSN66626.1"/>
    <property type="molecule type" value="Genomic_DNA"/>
</dbReference>
<organism evidence="3 4">
    <name type="scientific">Corynespora cassiicola Philippines</name>
    <dbReference type="NCBI Taxonomy" id="1448308"/>
    <lineage>
        <taxon>Eukaryota</taxon>
        <taxon>Fungi</taxon>
        <taxon>Dikarya</taxon>
        <taxon>Ascomycota</taxon>
        <taxon>Pezizomycotina</taxon>
        <taxon>Dothideomycetes</taxon>
        <taxon>Pleosporomycetidae</taxon>
        <taxon>Pleosporales</taxon>
        <taxon>Corynesporascaceae</taxon>
        <taxon>Corynespora</taxon>
    </lineage>
</organism>